<accession>A0A4C1ZP76</accession>
<name>A0A4C1ZP76_EUMVA</name>
<feature type="region of interest" description="Disordered" evidence="1">
    <location>
        <begin position="1"/>
        <end position="32"/>
    </location>
</feature>
<organism evidence="2 3">
    <name type="scientific">Eumeta variegata</name>
    <name type="common">Bagworm moth</name>
    <name type="synonym">Eumeta japonica</name>
    <dbReference type="NCBI Taxonomy" id="151549"/>
    <lineage>
        <taxon>Eukaryota</taxon>
        <taxon>Metazoa</taxon>
        <taxon>Ecdysozoa</taxon>
        <taxon>Arthropoda</taxon>
        <taxon>Hexapoda</taxon>
        <taxon>Insecta</taxon>
        <taxon>Pterygota</taxon>
        <taxon>Neoptera</taxon>
        <taxon>Endopterygota</taxon>
        <taxon>Lepidoptera</taxon>
        <taxon>Glossata</taxon>
        <taxon>Ditrysia</taxon>
        <taxon>Tineoidea</taxon>
        <taxon>Psychidae</taxon>
        <taxon>Oiketicinae</taxon>
        <taxon>Eumeta</taxon>
    </lineage>
</organism>
<gene>
    <name evidence="2" type="ORF">EVAR_55217_1</name>
</gene>
<dbReference type="EMBL" id="BGZK01002007">
    <property type="protein sequence ID" value="GBP89538.1"/>
    <property type="molecule type" value="Genomic_DNA"/>
</dbReference>
<sequence length="105" mass="11411">MPPSPLCALHRVPGGRSGARRLTSNNEPNRPRVHVKKEGHLHLFAHRCTQALNVITDERNVWDAGEKALLVTLPIKTKSLINSIATLSRDPAPGAPRCPDLPTAS</sequence>
<reference evidence="2 3" key="1">
    <citation type="journal article" date="2019" name="Commun. Biol.">
        <title>The bagworm genome reveals a unique fibroin gene that provides high tensile strength.</title>
        <authorList>
            <person name="Kono N."/>
            <person name="Nakamura H."/>
            <person name="Ohtoshi R."/>
            <person name="Tomita M."/>
            <person name="Numata K."/>
            <person name="Arakawa K."/>
        </authorList>
    </citation>
    <scope>NUCLEOTIDE SEQUENCE [LARGE SCALE GENOMIC DNA]</scope>
</reference>
<evidence type="ECO:0000313" key="3">
    <source>
        <dbReference type="Proteomes" id="UP000299102"/>
    </source>
</evidence>
<dbReference type="Proteomes" id="UP000299102">
    <property type="component" value="Unassembled WGS sequence"/>
</dbReference>
<proteinExistence type="predicted"/>
<dbReference type="AlphaFoldDB" id="A0A4C1ZP76"/>
<evidence type="ECO:0000313" key="2">
    <source>
        <dbReference type="EMBL" id="GBP89538.1"/>
    </source>
</evidence>
<keyword evidence="3" id="KW-1185">Reference proteome</keyword>
<protein>
    <submittedName>
        <fullName evidence="2">Uncharacterized protein</fullName>
    </submittedName>
</protein>
<comment type="caution">
    <text evidence="2">The sequence shown here is derived from an EMBL/GenBank/DDBJ whole genome shotgun (WGS) entry which is preliminary data.</text>
</comment>
<evidence type="ECO:0000256" key="1">
    <source>
        <dbReference type="SAM" id="MobiDB-lite"/>
    </source>
</evidence>